<name>A0A074VXR3_AURM1</name>
<dbReference type="EMBL" id="KL584829">
    <property type="protein sequence ID" value="KEQ64044.1"/>
    <property type="molecule type" value="Genomic_DNA"/>
</dbReference>
<dbReference type="GeneID" id="63914292"/>
<dbReference type="AlphaFoldDB" id="A0A074VXR3"/>
<evidence type="ECO:0000256" key="1">
    <source>
        <dbReference type="SAM" id="SignalP"/>
    </source>
</evidence>
<dbReference type="Proteomes" id="UP000030672">
    <property type="component" value="Unassembled WGS sequence"/>
</dbReference>
<keyword evidence="1" id="KW-0732">Signal</keyword>
<feature type="signal peptide" evidence="1">
    <location>
        <begin position="1"/>
        <end position="21"/>
    </location>
</feature>
<organism evidence="2 3">
    <name type="scientific">Aureobasidium melanogenum (strain CBS 110374)</name>
    <name type="common">Aureobasidium pullulans var. melanogenum</name>
    <dbReference type="NCBI Taxonomy" id="1043003"/>
    <lineage>
        <taxon>Eukaryota</taxon>
        <taxon>Fungi</taxon>
        <taxon>Dikarya</taxon>
        <taxon>Ascomycota</taxon>
        <taxon>Pezizomycotina</taxon>
        <taxon>Dothideomycetes</taxon>
        <taxon>Dothideomycetidae</taxon>
        <taxon>Dothideales</taxon>
        <taxon>Saccotheciaceae</taxon>
        <taxon>Aureobasidium</taxon>
    </lineage>
</organism>
<evidence type="ECO:0000313" key="3">
    <source>
        <dbReference type="Proteomes" id="UP000030672"/>
    </source>
</evidence>
<dbReference type="RefSeq" id="XP_040881067.1">
    <property type="nucleotide sequence ID" value="XM_041020919.1"/>
</dbReference>
<feature type="chain" id="PRO_5001702345" evidence="1">
    <location>
        <begin position="22"/>
        <end position="190"/>
    </location>
</feature>
<evidence type="ECO:0000313" key="2">
    <source>
        <dbReference type="EMBL" id="KEQ64044.1"/>
    </source>
</evidence>
<reference evidence="2 3" key="1">
    <citation type="journal article" date="2014" name="BMC Genomics">
        <title>Genome sequencing of four Aureobasidium pullulans varieties: biotechnological potential, stress tolerance, and description of new species.</title>
        <authorList>
            <person name="Gostin Ar C."/>
            <person name="Ohm R.A."/>
            <person name="Kogej T."/>
            <person name="Sonjak S."/>
            <person name="Turk M."/>
            <person name="Zajc J."/>
            <person name="Zalar P."/>
            <person name="Grube M."/>
            <person name="Sun H."/>
            <person name="Han J."/>
            <person name="Sharma A."/>
            <person name="Chiniquy J."/>
            <person name="Ngan C.Y."/>
            <person name="Lipzen A."/>
            <person name="Barry K."/>
            <person name="Grigoriev I.V."/>
            <person name="Gunde-Cimerman N."/>
        </authorList>
    </citation>
    <scope>NUCLEOTIDE SEQUENCE [LARGE SCALE GENOMIC DNA]</scope>
    <source>
        <strain evidence="2 3">CBS 110374</strain>
    </source>
</reference>
<dbReference type="STRING" id="1043003.A0A074VXR3"/>
<accession>A0A074VXR3</accession>
<sequence>MQLWYRLIIVAIAALVLSTTALTTASSATVTSSDKITYLAPVYESCPPNSSTCGTVDGQYTVMLRKGYKPSSHLIYISETLRIDPVEEWQLEWLNEQFYLASNVSTDSLYLLRQDPGVESIEEGSWFEMVEVDRCQDPALSEEEKNRCYDADPFDVCKKEVLSEDEMWICGKMPGSDSSGASAFEEREEL</sequence>
<proteinExistence type="predicted"/>
<dbReference type="HOGENOM" id="CLU_1440786_0_0_1"/>
<keyword evidence="3" id="KW-1185">Reference proteome</keyword>
<protein>
    <submittedName>
        <fullName evidence="2">Uncharacterized protein</fullName>
    </submittedName>
</protein>
<gene>
    <name evidence="2" type="ORF">M437DRAFT_44545</name>
</gene>